<proteinExistence type="predicted"/>
<sequence>MRARTTGAPPSVHFASASHRTRFDVLICIQFSFQRLNNYTAIVKDNNTEVFVHLQFLMVTMPRSTEIRFRNGEHCYTTRWALTMRGGSLITRIRNYPSAKKRSLNGSSTQGPIYTRDSRLMIQLANSRHARFGGSTYRV</sequence>
<evidence type="ECO:0000313" key="1">
    <source>
        <dbReference type="EMBL" id="GBP33585.1"/>
    </source>
</evidence>
<organism evidence="1 2">
    <name type="scientific">Eumeta variegata</name>
    <name type="common">Bagworm moth</name>
    <name type="synonym">Eumeta japonica</name>
    <dbReference type="NCBI Taxonomy" id="151549"/>
    <lineage>
        <taxon>Eukaryota</taxon>
        <taxon>Metazoa</taxon>
        <taxon>Ecdysozoa</taxon>
        <taxon>Arthropoda</taxon>
        <taxon>Hexapoda</taxon>
        <taxon>Insecta</taxon>
        <taxon>Pterygota</taxon>
        <taxon>Neoptera</taxon>
        <taxon>Endopterygota</taxon>
        <taxon>Lepidoptera</taxon>
        <taxon>Glossata</taxon>
        <taxon>Ditrysia</taxon>
        <taxon>Tineoidea</taxon>
        <taxon>Psychidae</taxon>
        <taxon>Oiketicinae</taxon>
        <taxon>Eumeta</taxon>
    </lineage>
</organism>
<protein>
    <submittedName>
        <fullName evidence="1">Uncharacterized protein</fullName>
    </submittedName>
</protein>
<name>A0A4C1V5W2_EUMVA</name>
<dbReference type="Proteomes" id="UP000299102">
    <property type="component" value="Unassembled WGS sequence"/>
</dbReference>
<keyword evidence="2" id="KW-1185">Reference proteome</keyword>
<evidence type="ECO:0000313" key="2">
    <source>
        <dbReference type="Proteomes" id="UP000299102"/>
    </source>
</evidence>
<dbReference type="AlphaFoldDB" id="A0A4C1V5W2"/>
<gene>
    <name evidence="1" type="ORF">EVAR_32083_1</name>
</gene>
<comment type="caution">
    <text evidence="1">The sequence shown here is derived from an EMBL/GenBank/DDBJ whole genome shotgun (WGS) entry which is preliminary data.</text>
</comment>
<reference evidence="1 2" key="1">
    <citation type="journal article" date="2019" name="Commun. Biol.">
        <title>The bagworm genome reveals a unique fibroin gene that provides high tensile strength.</title>
        <authorList>
            <person name="Kono N."/>
            <person name="Nakamura H."/>
            <person name="Ohtoshi R."/>
            <person name="Tomita M."/>
            <person name="Numata K."/>
            <person name="Arakawa K."/>
        </authorList>
    </citation>
    <scope>NUCLEOTIDE SEQUENCE [LARGE SCALE GENOMIC DNA]</scope>
</reference>
<dbReference type="EMBL" id="BGZK01000276">
    <property type="protein sequence ID" value="GBP33585.1"/>
    <property type="molecule type" value="Genomic_DNA"/>
</dbReference>
<accession>A0A4C1V5W2</accession>